<feature type="compositionally biased region" description="Polar residues" evidence="1">
    <location>
        <begin position="274"/>
        <end position="293"/>
    </location>
</feature>
<feature type="compositionally biased region" description="Basic and acidic residues" evidence="1">
    <location>
        <begin position="294"/>
        <end position="307"/>
    </location>
</feature>
<feature type="region of interest" description="Disordered" evidence="1">
    <location>
        <begin position="274"/>
        <end position="410"/>
    </location>
</feature>
<dbReference type="Proteomes" id="UP000039865">
    <property type="component" value="Unassembled WGS sequence"/>
</dbReference>
<dbReference type="OMA" id="YLMTIRK"/>
<evidence type="ECO:0000313" key="3">
    <source>
        <dbReference type="Proteomes" id="UP000039865"/>
    </source>
</evidence>
<organism evidence="2 3">
    <name type="scientific">Stylonychia lemnae</name>
    <name type="common">Ciliate</name>
    <dbReference type="NCBI Taxonomy" id="5949"/>
    <lineage>
        <taxon>Eukaryota</taxon>
        <taxon>Sar</taxon>
        <taxon>Alveolata</taxon>
        <taxon>Ciliophora</taxon>
        <taxon>Intramacronucleata</taxon>
        <taxon>Spirotrichea</taxon>
        <taxon>Stichotrichia</taxon>
        <taxon>Sporadotrichida</taxon>
        <taxon>Oxytrichidae</taxon>
        <taxon>Stylonychinae</taxon>
        <taxon>Stylonychia</taxon>
    </lineage>
</organism>
<dbReference type="AlphaFoldDB" id="A0A078AI97"/>
<accession>A0A078AI97</accession>
<feature type="compositionally biased region" description="Polar residues" evidence="1">
    <location>
        <begin position="308"/>
        <end position="326"/>
    </location>
</feature>
<dbReference type="EMBL" id="CCKQ01010147">
    <property type="protein sequence ID" value="CDW81656.1"/>
    <property type="molecule type" value="Genomic_DNA"/>
</dbReference>
<reference evidence="2 3" key="1">
    <citation type="submission" date="2014-06" db="EMBL/GenBank/DDBJ databases">
        <authorList>
            <person name="Swart Estienne"/>
        </authorList>
    </citation>
    <scope>NUCLEOTIDE SEQUENCE [LARGE SCALE GENOMIC DNA]</scope>
    <source>
        <strain evidence="2 3">130c</strain>
    </source>
</reference>
<gene>
    <name evidence="2" type="primary">Contig12676.g13530</name>
    <name evidence="2" type="ORF">STYLEM_10679</name>
</gene>
<sequence>MENYSGSENAQEDLSLYIIEQLQVLNTAVRQILESHNIESHIKYQVDGAFNDSEIKVLEILKQSLMKEYCKDLKQTVQDETLKSQFELQSKLSKCDMPSIQNSEGIDQIQSKIDEISEYITKVDDKIQEIVTKYEKRPKTLLQNYESKKPRVQEYERSDDQEENMISESPLFKITKLDNELKGLMKDQDHQNESEEYHNRLQVNQDFKLQDLDDTELNESSNLNKNITEDSFSYQDHISQNQQLSAADKKIEALQQSFNVSVCIQSKKMDEIQVSTSTAQTSKPKTTTKNSMQTDKHKAFNKNKENNKQISNLDNSNNAGHASVKQNQRESSKSMNRLQQKNQVTKNSKQPSTSKSTANTTTTTQNPKNSQSNTRISLMDKVKSNNPNKAEETKVKREQTREKSSNNRNISVPRLQLNTVQSDQAKQETFLGFTILNKNLVEVENKQNNFSGLLSPINLKQSDRDISSKLDELYKSYETKEKIFGFGGNSSKQQQQKPSLLNQSLLDDEVLLNDSRDEIRFEENAIDTGRQVQREPDMNKETPLRKVNDFFSQLKFE</sequence>
<feature type="compositionally biased region" description="Basic and acidic residues" evidence="1">
    <location>
        <begin position="378"/>
        <end position="405"/>
    </location>
</feature>
<evidence type="ECO:0000313" key="2">
    <source>
        <dbReference type="EMBL" id="CDW81656.1"/>
    </source>
</evidence>
<protein>
    <submittedName>
        <fullName evidence="2">Uncharacterized protein</fullName>
    </submittedName>
</protein>
<proteinExistence type="predicted"/>
<evidence type="ECO:0000256" key="1">
    <source>
        <dbReference type="SAM" id="MobiDB-lite"/>
    </source>
</evidence>
<name>A0A078AI97_STYLE</name>
<feature type="compositionally biased region" description="Low complexity" evidence="1">
    <location>
        <begin position="351"/>
        <end position="374"/>
    </location>
</feature>
<feature type="compositionally biased region" description="Polar residues" evidence="1">
    <location>
        <begin position="333"/>
        <end position="350"/>
    </location>
</feature>
<keyword evidence="3" id="KW-1185">Reference proteome</keyword>
<dbReference type="InParanoid" id="A0A078AI97"/>